<sequence>MIRTSYILLLSCLITSTVAAAPARQEEVPEAPASAPAGPSVAQLKAMSTVRLLKLGQAALTTKIDAPAFATGLEALKIASSRGDRVATRILAKVIARHEVAIASNGRSKLESKLRYEALRGASSSVLAVAGMYDRGDGVSVDTKKAAEWYLWAARVGNRRAMAHVAYAYGSGRGVERNEEAALKWLEDVNPGRSRITLVEIGWALAAGTEGPADMPAALRFFERAAQISPNVVYKVAMDLERGTNGVQDREAAGHLIRVAAERGDSAAATHLANMLAGSDKLEDQRQAVQWYSLAALDRENAAAGQGLSRLLALRPNSELVPNIITGLEKAAEAGNREALIGLAQAFSEGTGVDASSERAASLLQQAADAGIPEAKYRLGLMYKSGIGVDMDMDKAIALMSSAQESGFPLAAVALSSMVEPSATSSVSEPVVPKTEEAATEAK</sequence>
<gene>
    <name evidence="3" type="ORF">AA309_09675</name>
</gene>
<dbReference type="OrthoDB" id="5295703at2"/>
<dbReference type="Pfam" id="PF08238">
    <property type="entry name" value="Sel1"/>
    <property type="match status" value="7"/>
</dbReference>
<dbReference type="STRING" id="1225564.AA309_09675"/>
<evidence type="ECO:0008006" key="5">
    <source>
        <dbReference type="Google" id="ProtNLM"/>
    </source>
</evidence>
<dbReference type="InterPro" id="IPR006597">
    <property type="entry name" value="Sel1-like"/>
</dbReference>
<name>A0A0H1REF0_9HYPH</name>
<keyword evidence="2" id="KW-0732">Signal</keyword>
<evidence type="ECO:0000313" key="4">
    <source>
        <dbReference type="Proteomes" id="UP000035489"/>
    </source>
</evidence>
<dbReference type="SUPFAM" id="SSF81901">
    <property type="entry name" value="HCP-like"/>
    <property type="match status" value="2"/>
</dbReference>
<feature type="region of interest" description="Disordered" evidence="1">
    <location>
        <begin position="421"/>
        <end position="443"/>
    </location>
</feature>
<evidence type="ECO:0000313" key="3">
    <source>
        <dbReference type="EMBL" id="KLK93256.1"/>
    </source>
</evidence>
<dbReference type="InterPro" id="IPR011990">
    <property type="entry name" value="TPR-like_helical_dom_sf"/>
</dbReference>
<comment type="caution">
    <text evidence="3">The sequence shown here is derived from an EMBL/GenBank/DDBJ whole genome shotgun (WGS) entry which is preliminary data.</text>
</comment>
<dbReference type="AlphaFoldDB" id="A0A0H1REF0"/>
<feature type="chain" id="PRO_5002593004" description="Sel1 domain protein repeat-containing protein" evidence="2">
    <location>
        <begin position="21"/>
        <end position="443"/>
    </location>
</feature>
<organism evidence="3 4">
    <name type="scientific">Microvirga vignae</name>
    <dbReference type="NCBI Taxonomy" id="1225564"/>
    <lineage>
        <taxon>Bacteria</taxon>
        <taxon>Pseudomonadati</taxon>
        <taxon>Pseudomonadota</taxon>
        <taxon>Alphaproteobacteria</taxon>
        <taxon>Hyphomicrobiales</taxon>
        <taxon>Methylobacteriaceae</taxon>
        <taxon>Microvirga</taxon>
    </lineage>
</organism>
<evidence type="ECO:0000256" key="1">
    <source>
        <dbReference type="SAM" id="MobiDB-lite"/>
    </source>
</evidence>
<dbReference type="PANTHER" id="PTHR11102">
    <property type="entry name" value="SEL-1-LIKE PROTEIN"/>
    <property type="match status" value="1"/>
</dbReference>
<reference evidence="3 4" key="1">
    <citation type="submission" date="2015-05" db="EMBL/GenBank/DDBJ databases">
        <title>Draft genome sequence of Microvirga vignae strain BR3299, a novel nitrogen fixing bacteria isolated from Brazil semi-aired region.</title>
        <authorList>
            <person name="Zilli J.E."/>
            <person name="Passos S.R."/>
            <person name="Leite J."/>
            <person name="Baldani J.I."/>
            <person name="Xavier G.R."/>
            <person name="Rumjaneck N.G."/>
            <person name="Simoes-Araujo J.L."/>
        </authorList>
    </citation>
    <scope>NUCLEOTIDE SEQUENCE [LARGE SCALE GENOMIC DNA]</scope>
    <source>
        <strain evidence="3 4">BR3299</strain>
    </source>
</reference>
<dbReference type="InterPro" id="IPR050767">
    <property type="entry name" value="Sel1_AlgK"/>
</dbReference>
<proteinExistence type="predicted"/>
<dbReference type="Gene3D" id="1.25.40.10">
    <property type="entry name" value="Tetratricopeptide repeat domain"/>
    <property type="match status" value="3"/>
</dbReference>
<dbReference type="PATRIC" id="fig|1225564.3.peg.2572"/>
<evidence type="ECO:0000256" key="2">
    <source>
        <dbReference type="SAM" id="SignalP"/>
    </source>
</evidence>
<dbReference type="PANTHER" id="PTHR11102:SF160">
    <property type="entry name" value="ERAD-ASSOCIATED E3 UBIQUITIN-PROTEIN LIGASE COMPONENT HRD3"/>
    <property type="match status" value="1"/>
</dbReference>
<feature type="compositionally biased region" description="Basic and acidic residues" evidence="1">
    <location>
        <begin position="434"/>
        <end position="443"/>
    </location>
</feature>
<feature type="signal peptide" evidence="2">
    <location>
        <begin position="1"/>
        <end position="20"/>
    </location>
</feature>
<dbReference type="Proteomes" id="UP000035489">
    <property type="component" value="Unassembled WGS sequence"/>
</dbReference>
<dbReference type="SMART" id="SM00671">
    <property type="entry name" value="SEL1"/>
    <property type="match status" value="6"/>
</dbReference>
<dbReference type="RefSeq" id="WP_047188802.1">
    <property type="nucleotide sequence ID" value="NZ_LCYG01000021.1"/>
</dbReference>
<protein>
    <recommendedName>
        <fullName evidence="5">Sel1 domain protein repeat-containing protein</fullName>
    </recommendedName>
</protein>
<dbReference type="EMBL" id="LCYG01000021">
    <property type="protein sequence ID" value="KLK93256.1"/>
    <property type="molecule type" value="Genomic_DNA"/>
</dbReference>
<accession>A0A0H1REF0</accession>
<keyword evidence="4" id="KW-1185">Reference proteome</keyword>